<protein>
    <submittedName>
        <fullName evidence="1">Uncharacterized protein</fullName>
    </submittedName>
</protein>
<dbReference type="OrthoDB" id="1687126at2759"/>
<proteinExistence type="predicted"/>
<sequence>MGITGSLTPYQLQFFHSQGYLVIESFTSEDEIKEENG</sequence>
<accession>A0A087HCG8</accession>
<evidence type="ECO:0000313" key="2">
    <source>
        <dbReference type="Proteomes" id="UP000029120"/>
    </source>
</evidence>
<dbReference type="eggNOG" id="KOG3290">
    <property type="taxonomic scope" value="Eukaryota"/>
</dbReference>
<evidence type="ECO:0000313" key="1">
    <source>
        <dbReference type="EMBL" id="KFK39820.1"/>
    </source>
</evidence>
<dbReference type="Proteomes" id="UP000029120">
    <property type="component" value="Chromosome 3"/>
</dbReference>
<reference evidence="2" key="1">
    <citation type="journal article" date="2015" name="Nat. Plants">
        <title>Genome expansion of Arabis alpina linked with retrotransposition and reduced symmetric DNA methylation.</title>
        <authorList>
            <person name="Willing E.M."/>
            <person name="Rawat V."/>
            <person name="Mandakova T."/>
            <person name="Maumus F."/>
            <person name="James G.V."/>
            <person name="Nordstroem K.J."/>
            <person name="Becker C."/>
            <person name="Warthmann N."/>
            <person name="Chica C."/>
            <person name="Szarzynska B."/>
            <person name="Zytnicki M."/>
            <person name="Albani M.C."/>
            <person name="Kiefer C."/>
            <person name="Bergonzi S."/>
            <person name="Castaings L."/>
            <person name="Mateos J.L."/>
            <person name="Berns M.C."/>
            <person name="Bujdoso N."/>
            <person name="Piofczyk T."/>
            <person name="de Lorenzo L."/>
            <person name="Barrero-Sicilia C."/>
            <person name="Mateos I."/>
            <person name="Piednoel M."/>
            <person name="Hagmann J."/>
            <person name="Chen-Min-Tao R."/>
            <person name="Iglesias-Fernandez R."/>
            <person name="Schuster S.C."/>
            <person name="Alonso-Blanco C."/>
            <person name="Roudier F."/>
            <person name="Carbonero P."/>
            <person name="Paz-Ares J."/>
            <person name="Davis S.J."/>
            <person name="Pecinka A."/>
            <person name="Quesneville H."/>
            <person name="Colot V."/>
            <person name="Lysak M.A."/>
            <person name="Weigel D."/>
            <person name="Coupland G."/>
            <person name="Schneeberger K."/>
        </authorList>
    </citation>
    <scope>NUCLEOTIDE SEQUENCE [LARGE SCALE GENOMIC DNA]</scope>
    <source>
        <strain evidence="2">cv. Pajares</strain>
    </source>
</reference>
<dbReference type="SUPFAM" id="SSF51197">
    <property type="entry name" value="Clavaminate synthase-like"/>
    <property type="match status" value="1"/>
</dbReference>
<name>A0A087HCG8_ARAAL</name>
<keyword evidence="2" id="KW-1185">Reference proteome</keyword>
<dbReference type="Gene3D" id="2.60.120.620">
    <property type="entry name" value="q2cbj1_9rhob like domain"/>
    <property type="match status" value="1"/>
</dbReference>
<dbReference type="AlphaFoldDB" id="A0A087HCG8"/>
<dbReference type="Gramene" id="KFK39820">
    <property type="protein sequence ID" value="KFK39820"/>
    <property type="gene ID" value="AALP_AA3G292700"/>
</dbReference>
<organism evidence="1 2">
    <name type="scientific">Arabis alpina</name>
    <name type="common">Alpine rock-cress</name>
    <dbReference type="NCBI Taxonomy" id="50452"/>
    <lineage>
        <taxon>Eukaryota</taxon>
        <taxon>Viridiplantae</taxon>
        <taxon>Streptophyta</taxon>
        <taxon>Embryophyta</taxon>
        <taxon>Tracheophyta</taxon>
        <taxon>Spermatophyta</taxon>
        <taxon>Magnoliopsida</taxon>
        <taxon>eudicotyledons</taxon>
        <taxon>Gunneridae</taxon>
        <taxon>Pentapetalae</taxon>
        <taxon>rosids</taxon>
        <taxon>malvids</taxon>
        <taxon>Brassicales</taxon>
        <taxon>Brassicaceae</taxon>
        <taxon>Arabideae</taxon>
        <taxon>Arabis</taxon>
    </lineage>
</organism>
<dbReference type="EMBL" id="CM002871">
    <property type="protein sequence ID" value="KFK39820.1"/>
    <property type="molecule type" value="Genomic_DNA"/>
</dbReference>
<gene>
    <name evidence="1" type="ordered locus">AALP_Aa3g292700</name>
</gene>